<keyword evidence="2" id="KW-0472">Membrane</keyword>
<dbReference type="InterPro" id="IPR006311">
    <property type="entry name" value="TAT_signal"/>
</dbReference>
<reference evidence="3" key="2">
    <citation type="submission" date="2022-02" db="EMBL/GenBank/DDBJ databases">
        <authorList>
            <person name="Elcheninov A.G."/>
            <person name="Sorokin D.Y."/>
            <person name="Kublanov I.V."/>
        </authorList>
    </citation>
    <scope>NUCLEOTIDE SEQUENCE</scope>
    <source>
        <strain evidence="3">AArc-St2</strain>
    </source>
</reference>
<feature type="region of interest" description="Disordered" evidence="1">
    <location>
        <begin position="200"/>
        <end position="229"/>
    </location>
</feature>
<reference evidence="3" key="1">
    <citation type="journal article" date="2022" name="Syst. Appl. Microbiol.">
        <title>Natronocalculus amylovorans gen. nov., sp. nov., and Natranaeroarchaeum aerophilus sp. nov., dominant culturable amylolytic natronoarchaea from hypersaline soda lakes in southwestern Siberia.</title>
        <authorList>
            <person name="Sorokin D.Y."/>
            <person name="Elcheninov A.G."/>
            <person name="Khizhniak T.V."/>
            <person name="Koenen M."/>
            <person name="Bale N.J."/>
            <person name="Damste J.S.S."/>
            <person name="Kublanov I.V."/>
        </authorList>
    </citation>
    <scope>NUCLEOTIDE SEQUENCE</scope>
    <source>
        <strain evidence="3">AArc-St2</strain>
    </source>
</reference>
<evidence type="ECO:0008006" key="5">
    <source>
        <dbReference type="Google" id="ProtNLM"/>
    </source>
</evidence>
<keyword evidence="2" id="KW-1133">Transmembrane helix</keyword>
<protein>
    <recommendedName>
        <fullName evidence="5">SipW-cognate class signal peptide</fullName>
    </recommendedName>
</protein>
<feature type="transmembrane region" description="Helical" evidence="2">
    <location>
        <begin position="12"/>
        <end position="34"/>
    </location>
</feature>
<feature type="compositionally biased region" description="Low complexity" evidence="1">
    <location>
        <begin position="78"/>
        <end position="89"/>
    </location>
</feature>
<dbReference type="AlphaFoldDB" id="A0AAE3FYZ8"/>
<feature type="compositionally biased region" description="Acidic residues" evidence="1">
    <location>
        <begin position="90"/>
        <end position="99"/>
    </location>
</feature>
<accession>A0AAE3FYZ8</accession>
<evidence type="ECO:0000256" key="1">
    <source>
        <dbReference type="SAM" id="MobiDB-lite"/>
    </source>
</evidence>
<comment type="caution">
    <text evidence="3">The sequence shown here is derived from an EMBL/GenBank/DDBJ whole genome shotgun (WGS) entry which is preliminary data.</text>
</comment>
<dbReference type="RefSeq" id="WP_250585190.1">
    <property type="nucleotide sequence ID" value="NZ_JAKRVX010000006.1"/>
</dbReference>
<keyword evidence="2" id="KW-0812">Transmembrane</keyword>
<evidence type="ECO:0000313" key="3">
    <source>
        <dbReference type="EMBL" id="MCL9817815.1"/>
    </source>
</evidence>
<organism evidence="3 4">
    <name type="scientific">Natronocalculus amylovorans</name>
    <dbReference type="NCBI Taxonomy" id="2917812"/>
    <lineage>
        <taxon>Archaea</taxon>
        <taxon>Methanobacteriati</taxon>
        <taxon>Methanobacteriota</taxon>
        <taxon>Stenosarchaea group</taxon>
        <taxon>Halobacteria</taxon>
        <taxon>Halobacteriales</taxon>
        <taxon>Haloferacaceae</taxon>
        <taxon>Natronocalculus</taxon>
    </lineage>
</organism>
<evidence type="ECO:0000256" key="2">
    <source>
        <dbReference type="SAM" id="Phobius"/>
    </source>
</evidence>
<feature type="region of interest" description="Disordered" evidence="1">
    <location>
        <begin position="65"/>
        <end position="99"/>
    </location>
</feature>
<evidence type="ECO:0000313" key="4">
    <source>
        <dbReference type="Proteomes" id="UP001203207"/>
    </source>
</evidence>
<sequence length="292" mass="31658">MSPQLPELSRRSILVGLGAVGVTAAGAGLGTTAFQRDQESLDESQLEMGHVDLAVHYDFFRDQGRRDEPGGIGRSNRGTGTVGISSGGTDVEEKDESDDEYTKKQKVKYNIRDIKPGDMGFLRFCFSIVDNDSYLWSCGEFTDETVGTGGGKAADYIDATLYYCTKDTHKDDPIDPKSVLVSGTLRDVFSALKQGIPLDAEARTAGGSDSTKPPLANRTCFDGSETHKEPNETCLCLKWELPIRSQTTDEETLNNNKVQGAGVKFGLTFTAEQCRYNDGTESPCSDAAYVGK</sequence>
<dbReference type="EMBL" id="JAKRVX010000006">
    <property type="protein sequence ID" value="MCL9817815.1"/>
    <property type="molecule type" value="Genomic_DNA"/>
</dbReference>
<dbReference type="PROSITE" id="PS51318">
    <property type="entry name" value="TAT"/>
    <property type="match status" value="1"/>
</dbReference>
<proteinExistence type="predicted"/>
<dbReference type="Proteomes" id="UP001203207">
    <property type="component" value="Unassembled WGS sequence"/>
</dbReference>
<gene>
    <name evidence="3" type="ORF">AArcSt2_12775</name>
</gene>
<name>A0AAE3FYZ8_9EURY</name>
<keyword evidence="4" id="KW-1185">Reference proteome</keyword>